<name>A0A9P0G4G6_BEMTA</name>
<dbReference type="EMBL" id="OU963867">
    <property type="protein sequence ID" value="CAH0773658.1"/>
    <property type="molecule type" value="Genomic_DNA"/>
</dbReference>
<accession>A0A9P0G4G6</accession>
<feature type="compositionally biased region" description="Low complexity" evidence="1">
    <location>
        <begin position="161"/>
        <end position="176"/>
    </location>
</feature>
<feature type="signal peptide" evidence="2">
    <location>
        <begin position="1"/>
        <end position="18"/>
    </location>
</feature>
<proteinExistence type="predicted"/>
<evidence type="ECO:0000256" key="2">
    <source>
        <dbReference type="SAM" id="SignalP"/>
    </source>
</evidence>
<protein>
    <submittedName>
        <fullName evidence="3">Uncharacterized protein</fullName>
    </submittedName>
</protein>
<evidence type="ECO:0000313" key="3">
    <source>
        <dbReference type="EMBL" id="CAH0773658.1"/>
    </source>
</evidence>
<evidence type="ECO:0000313" key="4">
    <source>
        <dbReference type="Proteomes" id="UP001152759"/>
    </source>
</evidence>
<feature type="compositionally biased region" description="Low complexity" evidence="1">
    <location>
        <begin position="74"/>
        <end position="87"/>
    </location>
</feature>
<keyword evidence="2" id="KW-0732">Signal</keyword>
<feature type="chain" id="PRO_5040514185" evidence="2">
    <location>
        <begin position="19"/>
        <end position="206"/>
    </location>
</feature>
<dbReference type="Proteomes" id="UP001152759">
    <property type="component" value="Chromosome 6"/>
</dbReference>
<keyword evidence="4" id="KW-1185">Reference proteome</keyword>
<sequence>MGSLSLLVATIFLIEVHAGIPVMTRVMNDENKASVQNQIAVPQDEWTKLEVGSGATTAPDKASAASQHLVAREPGVGPEAGPAPALAKTVSRKKSWGNRLGSLKLTKSWSKSSRSDTSSRAGSPARSDSSLSRARSSAGSESGYTSDGSRPRLQRSHAFREGGSSRSLGSSKRYNSFHLDGVMSPTREGKRRSPPRRRNSSKSQSG</sequence>
<evidence type="ECO:0000256" key="1">
    <source>
        <dbReference type="SAM" id="MobiDB-lite"/>
    </source>
</evidence>
<feature type="region of interest" description="Disordered" evidence="1">
    <location>
        <begin position="73"/>
        <end position="93"/>
    </location>
</feature>
<feature type="region of interest" description="Disordered" evidence="1">
    <location>
        <begin position="107"/>
        <end position="206"/>
    </location>
</feature>
<dbReference type="AlphaFoldDB" id="A0A9P0G4G6"/>
<organism evidence="3 4">
    <name type="scientific">Bemisia tabaci</name>
    <name type="common">Sweetpotato whitefly</name>
    <name type="synonym">Aleurodes tabaci</name>
    <dbReference type="NCBI Taxonomy" id="7038"/>
    <lineage>
        <taxon>Eukaryota</taxon>
        <taxon>Metazoa</taxon>
        <taxon>Ecdysozoa</taxon>
        <taxon>Arthropoda</taxon>
        <taxon>Hexapoda</taxon>
        <taxon>Insecta</taxon>
        <taxon>Pterygota</taxon>
        <taxon>Neoptera</taxon>
        <taxon>Paraneoptera</taxon>
        <taxon>Hemiptera</taxon>
        <taxon>Sternorrhyncha</taxon>
        <taxon>Aleyrodoidea</taxon>
        <taxon>Aleyrodidae</taxon>
        <taxon>Aleyrodinae</taxon>
        <taxon>Bemisia</taxon>
    </lineage>
</organism>
<feature type="compositionally biased region" description="Basic residues" evidence="1">
    <location>
        <begin position="189"/>
        <end position="200"/>
    </location>
</feature>
<gene>
    <name evidence="3" type="ORF">BEMITA_LOCUS10114</name>
</gene>
<feature type="compositionally biased region" description="Low complexity" evidence="1">
    <location>
        <begin position="107"/>
        <end position="143"/>
    </location>
</feature>
<reference evidence="3" key="1">
    <citation type="submission" date="2021-12" db="EMBL/GenBank/DDBJ databases">
        <authorList>
            <person name="King R."/>
        </authorList>
    </citation>
    <scope>NUCLEOTIDE SEQUENCE</scope>
</reference>